<dbReference type="Proteomes" id="UP000785200">
    <property type="component" value="Unassembled WGS sequence"/>
</dbReference>
<name>A0A9P6VN85_9HELO</name>
<evidence type="ECO:0000313" key="1">
    <source>
        <dbReference type="EMBL" id="KAG0650784.1"/>
    </source>
</evidence>
<sequence length="666" mass="74052">MAEAIGLGASVIAFVGIAGQAVQGCQYIRDVLNDIQDAPDDLRSLCSEIKLFELNLQGLQHVLQHFADSGVPIEAGGHGLATRLALEYSKETVAKLFEFVTKLSQARGRWRRFRFALGKTSCGKNVARMERAKSYLAVAQANILLSVEHQQVVNTRATHNSLGALTSSLDTSAGTIATIPSRFDEVILTTQHTSEVASQLRNDVSKRLHDLSTGINAILTSNFRAFSSMISETRARVEEVHHSVQQTQGAVEHMRTTSEGLAWLPLGMAEAVKITLRGVLVEFYYERKKLLQTEEAKQNEEVARSTFPSPYNHRRRILSHYTHSRRYIRAVGVITVTSTTTIFRQRVDSEDEGTEYPTTSTVTQTNLQLNPSPGLLRMGVYGSFVEQGFATFNPSPEFNLKTFTVIDTDSPIVQACCLGNLAEVQGLFAAKQASPFDRVWGERSLLDLVLLQAISAASSQSEASTLLVRMTQLVDVYDYLVSQGLDPGIPRSNKDPYGPSPLSALALLAIRMNGVEKHGQCSIRLARIILKHSIHDPFEDADFRRVVWLRETSVAEQPLLVLFQTQEEWPVKLPDLDTTGDSYCARISDSCNMRSSSNLQGLYTIQGYYTIRYGPEGQLCVVFPTIRYGTEVNTLMSFSLLIPQLPSLKYWRVVLLSRIGSKHWSR</sequence>
<comment type="caution">
    <text evidence="1">The sequence shown here is derived from an EMBL/GenBank/DDBJ whole genome shotgun (WGS) entry which is preliminary data.</text>
</comment>
<protein>
    <recommendedName>
        <fullName evidence="3">Fungal N-terminal domain-containing protein</fullName>
    </recommendedName>
</protein>
<accession>A0A9P6VN85</accession>
<dbReference type="AlphaFoldDB" id="A0A9P6VN85"/>
<dbReference type="OrthoDB" id="3200163at2759"/>
<proteinExistence type="predicted"/>
<gene>
    <name evidence="1" type="ORF">D0Z07_2212</name>
</gene>
<keyword evidence="2" id="KW-1185">Reference proteome</keyword>
<organism evidence="1 2">
    <name type="scientific">Hyphodiscus hymeniophilus</name>
    <dbReference type="NCBI Taxonomy" id="353542"/>
    <lineage>
        <taxon>Eukaryota</taxon>
        <taxon>Fungi</taxon>
        <taxon>Dikarya</taxon>
        <taxon>Ascomycota</taxon>
        <taxon>Pezizomycotina</taxon>
        <taxon>Leotiomycetes</taxon>
        <taxon>Helotiales</taxon>
        <taxon>Hyphodiscaceae</taxon>
        <taxon>Hyphodiscus</taxon>
    </lineage>
</organism>
<reference evidence="1" key="1">
    <citation type="submission" date="2019-07" db="EMBL/GenBank/DDBJ databases">
        <title>Hyphodiscus hymeniophilus genome sequencing and assembly.</title>
        <authorList>
            <person name="Kramer G."/>
            <person name="Nodwell J."/>
        </authorList>
    </citation>
    <scope>NUCLEOTIDE SEQUENCE</scope>
    <source>
        <strain evidence="1">ATCC 34498</strain>
    </source>
</reference>
<evidence type="ECO:0000313" key="2">
    <source>
        <dbReference type="Proteomes" id="UP000785200"/>
    </source>
</evidence>
<dbReference type="EMBL" id="VNKQ01000005">
    <property type="protein sequence ID" value="KAG0650784.1"/>
    <property type="molecule type" value="Genomic_DNA"/>
</dbReference>
<evidence type="ECO:0008006" key="3">
    <source>
        <dbReference type="Google" id="ProtNLM"/>
    </source>
</evidence>